<dbReference type="OrthoDB" id="3364132at2759"/>
<name>A0A409WCA4_9AGAR</name>
<dbReference type="Proteomes" id="UP000284706">
    <property type="component" value="Unassembled WGS sequence"/>
</dbReference>
<protein>
    <recommendedName>
        <fullName evidence="1">DUF7918 domain-containing protein</fullName>
    </recommendedName>
</protein>
<organism evidence="2 3">
    <name type="scientific">Gymnopilus dilepis</name>
    <dbReference type="NCBI Taxonomy" id="231916"/>
    <lineage>
        <taxon>Eukaryota</taxon>
        <taxon>Fungi</taxon>
        <taxon>Dikarya</taxon>
        <taxon>Basidiomycota</taxon>
        <taxon>Agaricomycotina</taxon>
        <taxon>Agaricomycetes</taxon>
        <taxon>Agaricomycetidae</taxon>
        <taxon>Agaricales</taxon>
        <taxon>Agaricineae</taxon>
        <taxon>Hymenogastraceae</taxon>
        <taxon>Gymnopilus</taxon>
    </lineage>
</organism>
<dbReference type="STRING" id="231916.A0A409WCA4"/>
<dbReference type="InterPro" id="IPR057678">
    <property type="entry name" value="DUF7918"/>
</dbReference>
<dbReference type="InParanoid" id="A0A409WCA4"/>
<reference evidence="2 3" key="1">
    <citation type="journal article" date="2018" name="Evol. Lett.">
        <title>Horizontal gene cluster transfer increased hallucinogenic mushroom diversity.</title>
        <authorList>
            <person name="Reynolds H.T."/>
            <person name="Vijayakumar V."/>
            <person name="Gluck-Thaler E."/>
            <person name="Korotkin H.B."/>
            <person name="Matheny P.B."/>
            <person name="Slot J.C."/>
        </authorList>
    </citation>
    <scope>NUCLEOTIDE SEQUENCE [LARGE SCALE GENOMIC DNA]</scope>
    <source>
        <strain evidence="2 3">SRW20</strain>
    </source>
</reference>
<accession>A0A409WCA4</accession>
<keyword evidence="3" id="KW-1185">Reference proteome</keyword>
<evidence type="ECO:0000313" key="3">
    <source>
        <dbReference type="Proteomes" id="UP000284706"/>
    </source>
</evidence>
<dbReference type="EMBL" id="NHYE01005189">
    <property type="protein sequence ID" value="PPQ76165.1"/>
    <property type="molecule type" value="Genomic_DNA"/>
</dbReference>
<comment type="caution">
    <text evidence="2">The sequence shown here is derived from an EMBL/GenBank/DDBJ whole genome shotgun (WGS) entry which is preliminary data.</text>
</comment>
<gene>
    <name evidence="2" type="ORF">CVT26_009223</name>
</gene>
<proteinExistence type="predicted"/>
<dbReference type="AlphaFoldDB" id="A0A409WCA4"/>
<evidence type="ECO:0000259" key="1">
    <source>
        <dbReference type="Pfam" id="PF25534"/>
    </source>
</evidence>
<evidence type="ECO:0000313" key="2">
    <source>
        <dbReference type="EMBL" id="PPQ76165.1"/>
    </source>
</evidence>
<dbReference type="Pfam" id="PF25534">
    <property type="entry name" value="DUF7918"/>
    <property type="match status" value="1"/>
</dbReference>
<sequence length="259" mass="29458">MAFVNPYHFIPGLRSLKVDQITCWIEGHHGPKYVGSPRCSGNALSGWIESVAGQTFTVNWHNNQRDYNIEGALYIDGVLCDTHIVPEASSFPEDRWSIANIGFIQVSPTSRRNFVFTDTNTLLNDDIPEAPSAANNLGTIRLEIRRVKVDKVETMKSDYVYQGEALTNRFGQEYPQPFVRPIKVVTHGRRIDQEPMYTFTFMYRPLGTSQMCSYKSFDDMVLECTEYLLERNLFPSQFKVPPPVIRVLTDAGADSYLAL</sequence>
<feature type="domain" description="DUF7918" evidence="1">
    <location>
        <begin position="40"/>
        <end position="205"/>
    </location>
</feature>